<evidence type="ECO:0000259" key="4">
    <source>
        <dbReference type="Pfam" id="PF00675"/>
    </source>
</evidence>
<evidence type="ECO:0000313" key="7">
    <source>
        <dbReference type="Proteomes" id="UP000717634"/>
    </source>
</evidence>
<feature type="compositionally biased region" description="Basic residues" evidence="2">
    <location>
        <begin position="994"/>
        <end position="1003"/>
    </location>
</feature>
<feature type="domain" description="Peptidase M16 N-terminal" evidence="4">
    <location>
        <begin position="71"/>
        <end position="188"/>
    </location>
</feature>
<feature type="compositionally biased region" description="Basic and acidic residues" evidence="2">
    <location>
        <begin position="980"/>
        <end position="993"/>
    </location>
</feature>
<dbReference type="EC" id="3.4.24.-" evidence="6"/>
<keyword evidence="6" id="KW-0378">Hydrolase</keyword>
<gene>
    <name evidence="6" type="ORF">HBN54_002654</name>
</gene>
<keyword evidence="6" id="KW-0645">Protease</keyword>
<dbReference type="Pfam" id="PF00675">
    <property type="entry name" value="Peptidase_M16"/>
    <property type="match status" value="2"/>
</dbReference>
<dbReference type="InterPro" id="IPR007863">
    <property type="entry name" value="Peptidase_M16_C"/>
</dbReference>
<comment type="caution">
    <text evidence="6">The sequence shown here is derived from an EMBL/GenBank/DDBJ whole genome shotgun (WGS) entry which is preliminary data.</text>
</comment>
<name>A0ABX1HJN2_9BACT</name>
<evidence type="ECO:0000256" key="1">
    <source>
        <dbReference type="ARBA" id="ARBA00007261"/>
    </source>
</evidence>
<dbReference type="Gene3D" id="3.30.830.10">
    <property type="entry name" value="Metalloenzyme, LuxS/M16 peptidase-like"/>
    <property type="match status" value="4"/>
</dbReference>
<evidence type="ECO:0000256" key="2">
    <source>
        <dbReference type="SAM" id="MobiDB-lite"/>
    </source>
</evidence>
<dbReference type="GO" id="GO:0008233">
    <property type="term" value="F:peptidase activity"/>
    <property type="evidence" value="ECO:0007669"/>
    <property type="project" value="UniProtKB-KW"/>
</dbReference>
<feature type="chain" id="PRO_5045461017" evidence="3">
    <location>
        <begin position="21"/>
        <end position="1003"/>
    </location>
</feature>
<dbReference type="PANTHER" id="PTHR11851:SF49">
    <property type="entry name" value="MITOCHONDRIAL-PROCESSING PEPTIDASE SUBUNIT ALPHA"/>
    <property type="match status" value="1"/>
</dbReference>
<accession>A0ABX1HJN2</accession>
<dbReference type="InterPro" id="IPR011765">
    <property type="entry name" value="Pept_M16_N"/>
</dbReference>
<evidence type="ECO:0000259" key="5">
    <source>
        <dbReference type="Pfam" id="PF05193"/>
    </source>
</evidence>
<reference evidence="6 7" key="1">
    <citation type="submission" date="2020-03" db="EMBL/GenBank/DDBJ databases">
        <title>Genomic Encyclopedia of Type Strains, Phase IV (KMG-V): Genome sequencing to study the core and pangenomes of soil and plant-associated prokaryotes.</title>
        <authorList>
            <person name="Whitman W."/>
        </authorList>
    </citation>
    <scope>NUCLEOTIDE SEQUENCE [LARGE SCALE GENOMIC DNA]</scope>
    <source>
        <strain evidence="6 7">1B</strain>
    </source>
</reference>
<evidence type="ECO:0000313" key="6">
    <source>
        <dbReference type="EMBL" id="NKI90055.1"/>
    </source>
</evidence>
<dbReference type="Pfam" id="PF05193">
    <property type="entry name" value="Peptidase_M16_C"/>
    <property type="match status" value="2"/>
</dbReference>
<sequence length="1003" mass="110214">MNLRFLSTLGLALMTSVSFAQQKPATKAPAAKTALATLPSGTKLIEKVTKQPGQLVIPYEKYVLPNGLTLVVAEDHSDPLVHIDVTYHVGSAREQIGKSGFAHFFEHMMFQGSDHVGDQQHFKLVTAAGGTLNGSTNQDRTNYFETLPSNQLETGLWLEADRMGFLLDAVSQKKFEIQRSTVKNERGQNYDNRPYGLASEYISKTLYPYGHPYSWLTIGYLEDLDRSNVDDLKNFFLRWYGPNNATLTVGGDVKPAEVVKLAEKYFGSIKRGPSVPVQKLPAPVLTADRYVSYQDNVRFPMLQMVFPTVPNGHPDAYALDALADIIGSGKTSLLYKNLVKTQKTVQAQAYQQNSELGGFLDFVALPFPGKTLDSTEVIIRNTLKEFEKKGVTDDDVQRFKAQNEAQIINSLASVQGKVSQLAAYQTYFNNPNYLTVYLKELRGLTKADVQRVYDKYIKGKHAVILSVLPKTGGVAAARPDNYTIDQAGYKAPDYGYNGLKYTKATDTFDRSKQPTAGTNPVVKVPALYQETLPNGLKVVGTKNTEIPAVTMRLTIRGGHRLEQAMPDKAGLAQLTASMLNEGSEKYTGEQFSAALDKLGSSVSVNAGDNETTVYVQSLTKHLPATMALLEQRLLHPRFDAADFARVKKQQIELIANFANQPAVMADLTYNRLVYGSNNIAGTAVAGTTTSVGSITLDDVKSFYNTYYAPNVSYLVAVGDVDQATLDKQLGFLKNWAKKDVTIPADMAGVQPDKTTIYFVNKPGAAQSEIRVGYLTDMKYDATGPYYRAYLANYLLGGAFNSRINLNLRENKGYTYGARSGFAGTRYAGPFTAQAGVRADATAASVKEFMSEISNYPNGISDEELAFVQSSIGQSDALKYETGQQKAGFLSRLVEYNLDPSYVQQQTDILKNLKKEDVQAIARQYLPADKMAIVVVGDDKQLPALQALGYPVVQLDMEGKPVAAEMTKMPMPAPTEMAAPTDEKMKKQFDDGSKIKTKTKKGKS</sequence>
<proteinExistence type="inferred from homology"/>
<protein>
    <submittedName>
        <fullName evidence="6">Zinc protease</fullName>
        <ecNumber evidence="6">3.4.24.-</ecNumber>
    </submittedName>
</protein>
<dbReference type="GO" id="GO:0006508">
    <property type="term" value="P:proteolysis"/>
    <property type="evidence" value="ECO:0007669"/>
    <property type="project" value="UniProtKB-KW"/>
</dbReference>
<organism evidence="6 7">
    <name type="scientific">Hymenobacter artigasi</name>
    <dbReference type="NCBI Taxonomy" id="2719616"/>
    <lineage>
        <taxon>Bacteria</taxon>
        <taxon>Pseudomonadati</taxon>
        <taxon>Bacteroidota</taxon>
        <taxon>Cytophagia</taxon>
        <taxon>Cytophagales</taxon>
        <taxon>Hymenobacteraceae</taxon>
        <taxon>Hymenobacter</taxon>
    </lineage>
</organism>
<comment type="similarity">
    <text evidence="1">Belongs to the peptidase M16 family.</text>
</comment>
<dbReference type="InterPro" id="IPR011249">
    <property type="entry name" value="Metalloenz_LuxS/M16"/>
</dbReference>
<feature type="domain" description="Peptidase M16 N-terminal" evidence="4">
    <location>
        <begin position="538"/>
        <end position="661"/>
    </location>
</feature>
<feature type="compositionally biased region" description="Low complexity" evidence="2">
    <location>
        <begin position="970"/>
        <end position="979"/>
    </location>
</feature>
<dbReference type="Proteomes" id="UP000717634">
    <property type="component" value="Unassembled WGS sequence"/>
</dbReference>
<feature type="signal peptide" evidence="3">
    <location>
        <begin position="1"/>
        <end position="20"/>
    </location>
</feature>
<dbReference type="RefSeq" id="WP_168673664.1">
    <property type="nucleotide sequence ID" value="NZ_JAAVTK010000007.1"/>
</dbReference>
<dbReference type="EMBL" id="JAAVTK010000007">
    <property type="protein sequence ID" value="NKI90055.1"/>
    <property type="molecule type" value="Genomic_DNA"/>
</dbReference>
<dbReference type="SUPFAM" id="SSF63411">
    <property type="entry name" value="LuxS/MPP-like metallohydrolase"/>
    <property type="match status" value="4"/>
</dbReference>
<feature type="region of interest" description="Disordered" evidence="2">
    <location>
        <begin position="970"/>
        <end position="1003"/>
    </location>
</feature>
<keyword evidence="3" id="KW-0732">Signal</keyword>
<dbReference type="PANTHER" id="PTHR11851">
    <property type="entry name" value="METALLOPROTEASE"/>
    <property type="match status" value="1"/>
</dbReference>
<feature type="domain" description="Peptidase M16 C-terminal" evidence="5">
    <location>
        <begin position="228"/>
        <end position="402"/>
    </location>
</feature>
<evidence type="ECO:0000256" key="3">
    <source>
        <dbReference type="SAM" id="SignalP"/>
    </source>
</evidence>
<dbReference type="InterPro" id="IPR050361">
    <property type="entry name" value="MPP/UQCRC_Complex"/>
</dbReference>
<feature type="domain" description="Peptidase M16 C-terminal" evidence="5">
    <location>
        <begin position="693"/>
        <end position="868"/>
    </location>
</feature>
<keyword evidence="7" id="KW-1185">Reference proteome</keyword>